<gene>
    <name evidence="1" type="primary">gp62</name>
    <name evidence="1" type="ORF">SSSM5_154</name>
</gene>
<dbReference type="EMBL" id="GU071097">
    <property type="protein sequence ID" value="ADO97916.1"/>
    <property type="molecule type" value="Genomic_DNA"/>
</dbReference>
<dbReference type="Proteomes" id="UP000006526">
    <property type="component" value="Segment"/>
</dbReference>
<dbReference type="RefSeq" id="YP_004324757.1">
    <property type="nucleotide sequence ID" value="NC_015289.1"/>
</dbReference>
<reference evidence="1 2" key="1">
    <citation type="journal article" date="2010" name="Environ. Microbiol.">
        <title>Genomic analysis of oceanic cyanobacterial myoviruses compared with T4-like myoviruses from diverse hosts and environments.</title>
        <authorList>
            <person name="Sullivan M.B."/>
            <person name="Huang K.H."/>
            <person name="Ignacio-Espinoza J.C."/>
            <person name="Berlin A.M."/>
            <person name="Kelly L."/>
            <person name="Weigele P.R."/>
            <person name="DeFrancesco A.S."/>
            <person name="Kern S.E."/>
            <person name="Thompson L.R."/>
            <person name="Young S."/>
            <person name="Yandava C."/>
            <person name="Fu R."/>
            <person name="Krastins B."/>
            <person name="Chase M."/>
            <person name="Sarracino D."/>
            <person name="Osburne M.S."/>
            <person name="Henn M.R."/>
            <person name="Chisholm S.W."/>
        </authorList>
    </citation>
    <scope>NUCLEOTIDE SEQUENCE [LARGE SCALE GENOMIC DNA]</scope>
    <source>
        <strain evidence="1">8102-12</strain>
    </source>
</reference>
<evidence type="ECO:0000313" key="2">
    <source>
        <dbReference type="Proteomes" id="UP000006526"/>
    </source>
</evidence>
<evidence type="ECO:0000313" key="1">
    <source>
        <dbReference type="EMBL" id="ADO97916.1"/>
    </source>
</evidence>
<sequence length="133" mass="15928">MSYDERYPLKDYLNSINLNKKYLMDEDPGWKKNYPAFVINKCMSHHMDTIMFANEMNQNSHIDNQMQYDFFINTVRPRKRFSPWGKKQKVKDLDLVKKYYGYSNDKALQALEILTPTQLDYIKDKLNKGGKTR</sequence>
<dbReference type="OrthoDB" id="12022at10239"/>
<accession>E3SKJ4</accession>
<dbReference type="GO" id="GO:0003677">
    <property type="term" value="F:DNA binding"/>
    <property type="evidence" value="ECO:0007669"/>
    <property type="project" value="InterPro"/>
</dbReference>
<organism evidence="1 2">
    <name type="scientific">Synechococcus phage S-SSM5</name>
    <dbReference type="NCBI Taxonomy" id="445685"/>
    <lineage>
        <taxon>Viruses</taxon>
        <taxon>Duplodnaviria</taxon>
        <taxon>Heunggongvirae</taxon>
        <taxon>Uroviricota</taxon>
        <taxon>Caudoviricetes</taxon>
        <taxon>Pantevenvirales</taxon>
        <taxon>Kyanoviridae</taxon>
        <taxon>Glaucusvirus</taxon>
        <taxon>Glaucusvirus ssm5</taxon>
    </lineage>
</organism>
<dbReference type="InterPro" id="IPR031868">
    <property type="entry name" value="Phage_clamp_gp62"/>
</dbReference>
<keyword evidence="2" id="KW-1185">Reference proteome</keyword>
<dbReference type="Gene3D" id="1.20.272.50">
    <property type="entry name" value="Bacteriophage clamp loader A subunit, A' domain"/>
    <property type="match status" value="1"/>
</dbReference>
<proteinExistence type="predicted"/>
<dbReference type="GO" id="GO:0006260">
    <property type="term" value="P:DNA replication"/>
    <property type="evidence" value="ECO:0007669"/>
    <property type="project" value="InterPro"/>
</dbReference>
<dbReference type="GeneID" id="10329211"/>
<dbReference type="KEGG" id="vg:10329211"/>
<name>E3SKJ4_9CAUD</name>
<protein>
    <submittedName>
        <fullName evidence="1">Clamp loader subunit</fullName>
    </submittedName>
</protein>
<dbReference type="Pfam" id="PF16790">
    <property type="entry name" value="Phage_clamp_A"/>
    <property type="match status" value="1"/>
</dbReference>